<dbReference type="InterPro" id="IPR003615">
    <property type="entry name" value="HNH_nuc"/>
</dbReference>
<feature type="compositionally biased region" description="Pro residues" evidence="1">
    <location>
        <begin position="121"/>
        <end position="132"/>
    </location>
</feature>
<comment type="caution">
    <text evidence="2">The sequence shown here is derived from an EMBL/GenBank/DDBJ whole genome shotgun (WGS) entry which is preliminary data.</text>
</comment>
<organism evidence="2 3">
    <name type="scientific">Streptomyces thermospinosisporus</name>
    <dbReference type="NCBI Taxonomy" id="161482"/>
    <lineage>
        <taxon>Bacteria</taxon>
        <taxon>Bacillati</taxon>
        <taxon>Actinomycetota</taxon>
        <taxon>Actinomycetes</taxon>
        <taxon>Kitasatosporales</taxon>
        <taxon>Streptomycetaceae</taxon>
        <taxon>Streptomyces</taxon>
    </lineage>
</organism>
<reference evidence="3" key="1">
    <citation type="journal article" date="2019" name="Int. J. Syst. Evol. Microbiol.">
        <title>The Global Catalogue of Microorganisms (GCM) 10K type strain sequencing project: providing services to taxonomists for standard genome sequencing and annotation.</title>
        <authorList>
            <consortium name="The Broad Institute Genomics Platform"/>
            <consortium name="The Broad Institute Genome Sequencing Center for Infectious Disease"/>
            <person name="Wu L."/>
            <person name="Ma J."/>
        </authorList>
    </citation>
    <scope>NUCLEOTIDE SEQUENCE [LARGE SCALE GENOMIC DNA]</scope>
    <source>
        <strain evidence="3">JCM 11756</strain>
    </source>
</reference>
<dbReference type="GO" id="GO:0004519">
    <property type="term" value="F:endonuclease activity"/>
    <property type="evidence" value="ECO:0007669"/>
    <property type="project" value="UniProtKB-KW"/>
</dbReference>
<keyword evidence="3" id="KW-1185">Reference proteome</keyword>
<dbReference type="CDD" id="cd00085">
    <property type="entry name" value="HNHc"/>
    <property type="match status" value="1"/>
</dbReference>
<keyword evidence="2" id="KW-0255">Endonuclease</keyword>
<name>A0ABP4JKP6_9ACTN</name>
<protein>
    <submittedName>
        <fullName evidence="2">HNH endonuclease</fullName>
    </submittedName>
</protein>
<proteinExistence type="predicted"/>
<dbReference type="Proteomes" id="UP001500973">
    <property type="component" value="Unassembled WGS sequence"/>
</dbReference>
<feature type="region of interest" description="Disordered" evidence="1">
    <location>
        <begin position="80"/>
        <end position="132"/>
    </location>
</feature>
<keyword evidence="2" id="KW-0540">Nuclease</keyword>
<feature type="compositionally biased region" description="Polar residues" evidence="1">
    <location>
        <begin position="8"/>
        <end position="18"/>
    </location>
</feature>
<evidence type="ECO:0000256" key="1">
    <source>
        <dbReference type="SAM" id="MobiDB-lite"/>
    </source>
</evidence>
<sequence>MPRKPRTPCSQPGCSELTNGGPCPEHKRQREQQRGSASKRGYDVGWQRKRRAYLYANPWCVLCGRQATIADHWPLSRKQLQARHEPNPDAPKHLRPLCKPCHDSETAKNQPGGWAAEKVKPQPPNPNDVPPF</sequence>
<feature type="compositionally biased region" description="Basic and acidic residues" evidence="1">
    <location>
        <begin position="82"/>
        <end position="92"/>
    </location>
</feature>
<feature type="region of interest" description="Disordered" evidence="1">
    <location>
        <begin position="1"/>
        <end position="43"/>
    </location>
</feature>
<keyword evidence="2" id="KW-0378">Hydrolase</keyword>
<evidence type="ECO:0000313" key="2">
    <source>
        <dbReference type="EMBL" id="GAA1423496.1"/>
    </source>
</evidence>
<gene>
    <name evidence="2" type="ORF">GCM10009601_26840</name>
</gene>
<dbReference type="EMBL" id="BAAAIZ010000033">
    <property type="protein sequence ID" value="GAA1423496.1"/>
    <property type="molecule type" value="Genomic_DNA"/>
</dbReference>
<accession>A0ABP4JKP6</accession>
<feature type="compositionally biased region" description="Basic and acidic residues" evidence="1">
    <location>
        <begin position="24"/>
        <end position="33"/>
    </location>
</feature>
<evidence type="ECO:0000313" key="3">
    <source>
        <dbReference type="Proteomes" id="UP001500973"/>
    </source>
</evidence>